<proteinExistence type="predicted"/>
<name>A0A0P8D6J7_9CYAN</name>
<dbReference type="STRING" id="1666911.HLUCCA11_23265"/>
<dbReference type="SMART" id="SM00318">
    <property type="entry name" value="SNc"/>
    <property type="match status" value="1"/>
</dbReference>
<dbReference type="Pfam" id="PF00565">
    <property type="entry name" value="SNase"/>
    <property type="match status" value="1"/>
</dbReference>
<dbReference type="Gene3D" id="2.40.50.90">
    <property type="match status" value="1"/>
</dbReference>
<dbReference type="Proteomes" id="UP000050465">
    <property type="component" value="Unassembled WGS sequence"/>
</dbReference>
<reference evidence="5 6" key="1">
    <citation type="submission" date="2015-09" db="EMBL/GenBank/DDBJ databases">
        <title>Identification and resolution of microdiversity through metagenomic sequencing of parallel consortia.</title>
        <authorList>
            <person name="Nelson W.C."/>
            <person name="Romine M.F."/>
            <person name="Lindemann S.R."/>
        </authorList>
    </citation>
    <scope>NUCLEOTIDE SEQUENCE [LARGE SCALE GENOMIC DNA]</scope>
    <source>
        <strain evidence="5">Ana</strain>
    </source>
</reference>
<sequence length="112" mass="12603">MRLSCIDAPELRQGVYGELARQQLQSLLPVNTIVSLRPVETDRYGRLVAEVFHQGSNVNLALVVSGHAVVYRQYLGNCDAEAYLAAEAISQQNGLVFWSQANPVMPWDFRRR</sequence>
<dbReference type="GO" id="GO:0016787">
    <property type="term" value="F:hydrolase activity"/>
    <property type="evidence" value="ECO:0007669"/>
    <property type="project" value="UniProtKB-KW"/>
</dbReference>
<evidence type="ECO:0000259" key="4">
    <source>
        <dbReference type="PROSITE" id="PS50830"/>
    </source>
</evidence>
<dbReference type="InterPro" id="IPR035437">
    <property type="entry name" value="SNase_OB-fold_sf"/>
</dbReference>
<dbReference type="EMBL" id="LJZR01000089">
    <property type="protein sequence ID" value="KPQ31679.1"/>
    <property type="molecule type" value="Genomic_DNA"/>
</dbReference>
<keyword evidence="3" id="KW-0378">Hydrolase</keyword>
<evidence type="ECO:0000256" key="2">
    <source>
        <dbReference type="ARBA" id="ARBA00022759"/>
    </source>
</evidence>
<feature type="domain" description="TNase-like" evidence="4">
    <location>
        <begin position="1"/>
        <end position="100"/>
    </location>
</feature>
<evidence type="ECO:0000256" key="3">
    <source>
        <dbReference type="ARBA" id="ARBA00022801"/>
    </source>
</evidence>
<evidence type="ECO:0000256" key="1">
    <source>
        <dbReference type="ARBA" id="ARBA00022722"/>
    </source>
</evidence>
<dbReference type="InterPro" id="IPR016071">
    <property type="entry name" value="Staphylococal_nuclease_OB-fold"/>
</dbReference>
<dbReference type="AlphaFoldDB" id="A0A0P8D6J7"/>
<dbReference type="PANTHER" id="PTHR12302">
    <property type="entry name" value="EBNA2 BINDING PROTEIN P100"/>
    <property type="match status" value="1"/>
</dbReference>
<dbReference type="PANTHER" id="PTHR12302:SF3">
    <property type="entry name" value="SERINE_THREONINE-PROTEIN KINASE 31"/>
    <property type="match status" value="1"/>
</dbReference>
<protein>
    <submittedName>
        <fullName evidence="5">Nuclease</fullName>
    </submittedName>
</protein>
<evidence type="ECO:0000313" key="5">
    <source>
        <dbReference type="EMBL" id="KPQ31679.1"/>
    </source>
</evidence>
<dbReference type="SUPFAM" id="SSF50199">
    <property type="entry name" value="Staphylococcal nuclease"/>
    <property type="match status" value="1"/>
</dbReference>
<organism evidence="5 6">
    <name type="scientific">Phormidesmis priestleyi Ana</name>
    <dbReference type="NCBI Taxonomy" id="1666911"/>
    <lineage>
        <taxon>Bacteria</taxon>
        <taxon>Bacillati</taxon>
        <taxon>Cyanobacteriota</taxon>
        <taxon>Cyanophyceae</taxon>
        <taxon>Leptolyngbyales</taxon>
        <taxon>Leptolyngbyaceae</taxon>
        <taxon>Phormidesmis</taxon>
    </lineage>
</organism>
<dbReference type="GO" id="GO:0004519">
    <property type="term" value="F:endonuclease activity"/>
    <property type="evidence" value="ECO:0007669"/>
    <property type="project" value="UniProtKB-KW"/>
</dbReference>
<accession>A0A0P8D6J7</accession>
<evidence type="ECO:0000313" key="6">
    <source>
        <dbReference type="Proteomes" id="UP000050465"/>
    </source>
</evidence>
<keyword evidence="1" id="KW-0540">Nuclease</keyword>
<gene>
    <name evidence="5" type="ORF">HLUCCA11_23265</name>
</gene>
<dbReference type="PROSITE" id="PS50830">
    <property type="entry name" value="TNASE_3"/>
    <property type="match status" value="1"/>
</dbReference>
<comment type="caution">
    <text evidence="5">The sequence shown here is derived from an EMBL/GenBank/DDBJ whole genome shotgun (WGS) entry which is preliminary data.</text>
</comment>
<keyword evidence="2" id="KW-0255">Endonuclease</keyword>